<protein>
    <submittedName>
        <fullName evidence="1">13107_t:CDS:1</fullName>
    </submittedName>
</protein>
<proteinExistence type="predicted"/>
<name>A0A9N9FUP6_9GLOM</name>
<keyword evidence="2" id="KW-1185">Reference proteome</keyword>
<gene>
    <name evidence="1" type="ORF">RFULGI_LOCUS5166</name>
</gene>
<sequence length="303" mass="34188">MKNASGYGFNIKPLLFGGYLMMVYKDDFIYGYILDENGDFYANWSLPQPLNNTMFKLSSTMLGNNSIVIVENQNNSTWKVTSDNLFKFTGKDNEFNNPIITSTKPTLGSQVKESTKQLRLSFTYPVVLSSSNISIYQKTIGADNDLLRQRFQGVSSNQLCHIDSNDNKSVIIQVFPSTFNEPNGLYYVVVENNFVKRSDSNEALLGIDKNLWILVNGQITGIIRLTPDGSSYYLSLSPVDQQKFNKQMTIDLSYVIPVKDNRLTPINGFEKDTSTGTLQILLSFNIKDTSDLSKKKLSHDYCT</sequence>
<reference evidence="1" key="1">
    <citation type="submission" date="2021-06" db="EMBL/GenBank/DDBJ databases">
        <authorList>
            <person name="Kallberg Y."/>
            <person name="Tangrot J."/>
            <person name="Rosling A."/>
        </authorList>
    </citation>
    <scope>NUCLEOTIDE SEQUENCE</scope>
    <source>
        <strain evidence="1">IN212</strain>
    </source>
</reference>
<dbReference type="EMBL" id="CAJVPZ010005637">
    <property type="protein sequence ID" value="CAG8563650.1"/>
    <property type="molecule type" value="Genomic_DNA"/>
</dbReference>
<organism evidence="1 2">
    <name type="scientific">Racocetra fulgida</name>
    <dbReference type="NCBI Taxonomy" id="60492"/>
    <lineage>
        <taxon>Eukaryota</taxon>
        <taxon>Fungi</taxon>
        <taxon>Fungi incertae sedis</taxon>
        <taxon>Mucoromycota</taxon>
        <taxon>Glomeromycotina</taxon>
        <taxon>Glomeromycetes</taxon>
        <taxon>Diversisporales</taxon>
        <taxon>Gigasporaceae</taxon>
        <taxon>Racocetra</taxon>
    </lineage>
</organism>
<comment type="caution">
    <text evidence="1">The sequence shown here is derived from an EMBL/GenBank/DDBJ whole genome shotgun (WGS) entry which is preliminary data.</text>
</comment>
<evidence type="ECO:0000313" key="2">
    <source>
        <dbReference type="Proteomes" id="UP000789396"/>
    </source>
</evidence>
<dbReference type="Proteomes" id="UP000789396">
    <property type="component" value="Unassembled WGS sequence"/>
</dbReference>
<accession>A0A9N9FUP6</accession>
<evidence type="ECO:0000313" key="1">
    <source>
        <dbReference type="EMBL" id="CAG8563650.1"/>
    </source>
</evidence>
<dbReference type="OrthoDB" id="2327888at2759"/>
<dbReference type="AlphaFoldDB" id="A0A9N9FUP6"/>